<feature type="domain" description="C2H2-type" evidence="9">
    <location>
        <begin position="592"/>
        <end position="619"/>
    </location>
</feature>
<proteinExistence type="predicted"/>
<name>A0ABP1R0M4_9HEXA</name>
<dbReference type="Pfam" id="PF00096">
    <property type="entry name" value="zf-C2H2"/>
    <property type="match status" value="4"/>
</dbReference>
<dbReference type="Proteomes" id="UP001642540">
    <property type="component" value="Unassembled WGS sequence"/>
</dbReference>
<feature type="domain" description="C2H2-type" evidence="9">
    <location>
        <begin position="648"/>
        <end position="675"/>
    </location>
</feature>
<feature type="domain" description="C2H2-type" evidence="9">
    <location>
        <begin position="458"/>
        <end position="486"/>
    </location>
</feature>
<feature type="domain" description="C2H2-type" evidence="9">
    <location>
        <begin position="536"/>
        <end position="563"/>
    </location>
</feature>
<keyword evidence="2" id="KW-0479">Metal-binding</keyword>
<feature type="domain" description="C2H2-type" evidence="9">
    <location>
        <begin position="319"/>
        <end position="347"/>
    </location>
</feature>
<feature type="domain" description="C2H2-type" evidence="9">
    <location>
        <begin position="508"/>
        <end position="535"/>
    </location>
</feature>
<protein>
    <recommendedName>
        <fullName evidence="9">C2H2-type domain-containing protein</fullName>
    </recommendedName>
</protein>
<dbReference type="Gene3D" id="3.30.160.60">
    <property type="entry name" value="Classic Zinc Finger"/>
    <property type="match status" value="8"/>
</dbReference>
<evidence type="ECO:0000256" key="5">
    <source>
        <dbReference type="ARBA" id="ARBA00022833"/>
    </source>
</evidence>
<evidence type="ECO:0000259" key="9">
    <source>
        <dbReference type="PROSITE" id="PS50157"/>
    </source>
</evidence>
<evidence type="ECO:0000256" key="7">
    <source>
        <dbReference type="PROSITE-ProRule" id="PRU00042"/>
    </source>
</evidence>
<evidence type="ECO:0000256" key="2">
    <source>
        <dbReference type="ARBA" id="ARBA00022723"/>
    </source>
</evidence>
<dbReference type="InterPro" id="IPR013087">
    <property type="entry name" value="Znf_C2H2_type"/>
</dbReference>
<gene>
    <name evidence="10" type="ORF">ODALV1_LOCUS16073</name>
</gene>
<evidence type="ECO:0000256" key="6">
    <source>
        <dbReference type="ARBA" id="ARBA00023242"/>
    </source>
</evidence>
<sequence length="720" mass="83028">MNTRSRCCVCGNPGSLSKTKNVLWDGFLLNDNSTSVDEQSCQTLWPIHEPYLGVVIQGELPIKIHAHFPDVPKSRLLNPLSTLCTHCFKVIYNVLQLEKQMLRMKSQLNVKAGTAAELACDSKLFKSGIPAKKTVQNNGAGGSSVIQRKRRKPVGEVAQVKQLVNDDDSTQSSYQTRARRRGAFAGLSKEIIQAELEDEDCHNETLDIRIKEVENDSEEYVKSNMTKKRSQSRKQIQTRRKTSGAKVSKLQVKKLNSGKQKTIVAESKDESNSLDGPFCSVPDNEKFFCCPKCCTFFRKEEFKGFQSHISAVCSIRKRFPCEQCGHIYTTKNVLSYHIESVHHKPHPQSRAIRAKPRKEYVSEMSKIYELLQSDHLESKEGGQNETSVRSEMSFESDLEKIKEELEFDNWPVDKRTAEEIGKSSGFWKCWVCLYESNKKSYWLSHMKRIHLDAKGILLNCEHCLFTFTHKHHLREHLNEMHADQSGYNCGKCDRKFLHKNDNHLCANISCDICGAVFNTRGSKNKHMLTHPEHKPFACEICPKTFKKREYLSLHMRTHDDARPYQCDLCSKRFRSKSHYNNHRRIHTGEKPYVCDLCGRTFVSPQCLFNHLKSHSDIRNFSCDICDKTFRTAYDVKRHRVIHTDEKPFKCKICHKSFNRRGNCLAHERNHVEKGFNEPFTCHICKEMFDRPNKLNKHIKQAHQGKSNDVYDAANISAKTD</sequence>
<dbReference type="InterPro" id="IPR036236">
    <property type="entry name" value="Znf_C2H2_sf"/>
</dbReference>
<evidence type="ECO:0000313" key="10">
    <source>
        <dbReference type="EMBL" id="CAL8113563.1"/>
    </source>
</evidence>
<dbReference type="PROSITE" id="PS00028">
    <property type="entry name" value="ZINC_FINGER_C2H2_1"/>
    <property type="match status" value="9"/>
</dbReference>
<dbReference type="PANTHER" id="PTHR24406">
    <property type="entry name" value="TRANSCRIPTIONAL REPRESSOR CTCFL-RELATED"/>
    <property type="match status" value="1"/>
</dbReference>
<accession>A0ABP1R0M4</accession>
<feature type="domain" description="C2H2-type" evidence="9">
    <location>
        <begin position="564"/>
        <end position="591"/>
    </location>
</feature>
<reference evidence="10 11" key="1">
    <citation type="submission" date="2024-08" db="EMBL/GenBank/DDBJ databases">
        <authorList>
            <person name="Cucini C."/>
            <person name="Frati F."/>
        </authorList>
    </citation>
    <scope>NUCLEOTIDE SEQUENCE [LARGE SCALE GENOMIC DNA]</scope>
</reference>
<comment type="subcellular location">
    <subcellularLocation>
        <location evidence="1">Nucleus</location>
    </subcellularLocation>
</comment>
<evidence type="ECO:0000256" key="3">
    <source>
        <dbReference type="ARBA" id="ARBA00022737"/>
    </source>
</evidence>
<keyword evidence="6" id="KW-0539">Nucleus</keyword>
<evidence type="ECO:0000256" key="1">
    <source>
        <dbReference type="ARBA" id="ARBA00004123"/>
    </source>
</evidence>
<dbReference type="EMBL" id="CAXLJM020000049">
    <property type="protein sequence ID" value="CAL8113563.1"/>
    <property type="molecule type" value="Genomic_DNA"/>
</dbReference>
<comment type="caution">
    <text evidence="10">The sequence shown here is derived from an EMBL/GenBank/DDBJ whole genome shotgun (WGS) entry which is preliminary data.</text>
</comment>
<dbReference type="InterPro" id="IPR050888">
    <property type="entry name" value="ZnF_C2H2-type_TF"/>
</dbReference>
<feature type="domain" description="C2H2-type" evidence="9">
    <location>
        <begin position="679"/>
        <end position="707"/>
    </location>
</feature>
<evidence type="ECO:0000256" key="4">
    <source>
        <dbReference type="ARBA" id="ARBA00022771"/>
    </source>
</evidence>
<keyword evidence="11" id="KW-1185">Reference proteome</keyword>
<dbReference type="SUPFAM" id="SSF57667">
    <property type="entry name" value="beta-beta-alpha zinc fingers"/>
    <property type="match status" value="3"/>
</dbReference>
<evidence type="ECO:0000256" key="8">
    <source>
        <dbReference type="SAM" id="MobiDB-lite"/>
    </source>
</evidence>
<feature type="domain" description="C2H2-type" evidence="9">
    <location>
        <begin position="620"/>
        <end position="647"/>
    </location>
</feature>
<dbReference type="SMART" id="SM00355">
    <property type="entry name" value="ZnF_C2H2"/>
    <property type="match status" value="10"/>
</dbReference>
<organism evidence="10 11">
    <name type="scientific">Orchesella dallaii</name>
    <dbReference type="NCBI Taxonomy" id="48710"/>
    <lineage>
        <taxon>Eukaryota</taxon>
        <taxon>Metazoa</taxon>
        <taxon>Ecdysozoa</taxon>
        <taxon>Arthropoda</taxon>
        <taxon>Hexapoda</taxon>
        <taxon>Collembola</taxon>
        <taxon>Entomobryomorpha</taxon>
        <taxon>Entomobryoidea</taxon>
        <taxon>Orchesellidae</taxon>
        <taxon>Orchesellinae</taxon>
        <taxon>Orchesella</taxon>
    </lineage>
</organism>
<keyword evidence="3" id="KW-0677">Repeat</keyword>
<dbReference type="PROSITE" id="PS50157">
    <property type="entry name" value="ZINC_FINGER_C2H2_2"/>
    <property type="match status" value="9"/>
</dbReference>
<evidence type="ECO:0000313" key="11">
    <source>
        <dbReference type="Proteomes" id="UP001642540"/>
    </source>
</evidence>
<dbReference type="Pfam" id="PF13894">
    <property type="entry name" value="zf-C2H2_4"/>
    <property type="match status" value="1"/>
</dbReference>
<keyword evidence="4 7" id="KW-0863">Zinc-finger</keyword>
<feature type="compositionally biased region" description="Basic residues" evidence="8">
    <location>
        <begin position="225"/>
        <end position="243"/>
    </location>
</feature>
<keyword evidence="5" id="KW-0862">Zinc</keyword>
<feature type="region of interest" description="Disordered" evidence="8">
    <location>
        <begin position="221"/>
        <end position="251"/>
    </location>
</feature>
<dbReference type="Pfam" id="PF12874">
    <property type="entry name" value="zf-met"/>
    <property type="match status" value="1"/>
</dbReference>